<dbReference type="Proteomes" id="UP001203297">
    <property type="component" value="Unassembled WGS sequence"/>
</dbReference>
<sequence length="155" mass="17237">MLFPFTFTISMPNIINPFSKSPDLSNVITSSHTPVTPNGHQEKRWLPERRPHPSSLPPPVPLARKRGWQPSSPEPSLAAADKTSTSGYINMQPKYREFTVTPEAREEEEGTGEMTAARHFSANRGCIIKCTCLVYTMPFAHGLHVHAVHALHSPI</sequence>
<feature type="region of interest" description="Disordered" evidence="1">
    <location>
        <begin position="29"/>
        <end position="86"/>
    </location>
</feature>
<evidence type="ECO:0000313" key="3">
    <source>
        <dbReference type="Proteomes" id="UP001203297"/>
    </source>
</evidence>
<keyword evidence="3" id="KW-1185">Reference proteome</keyword>
<dbReference type="EMBL" id="WTXG01000004">
    <property type="protein sequence ID" value="KAI0306010.1"/>
    <property type="molecule type" value="Genomic_DNA"/>
</dbReference>
<proteinExistence type="predicted"/>
<feature type="compositionally biased region" description="Basic and acidic residues" evidence="1">
    <location>
        <begin position="40"/>
        <end position="51"/>
    </location>
</feature>
<comment type="caution">
    <text evidence="2">The sequence shown here is derived from an EMBL/GenBank/DDBJ whole genome shotgun (WGS) entry which is preliminary data.</text>
</comment>
<protein>
    <submittedName>
        <fullName evidence="2">Uncharacterized protein</fullName>
    </submittedName>
</protein>
<feature type="compositionally biased region" description="Polar residues" evidence="1">
    <location>
        <begin position="29"/>
        <end position="39"/>
    </location>
</feature>
<evidence type="ECO:0000313" key="2">
    <source>
        <dbReference type="EMBL" id="KAI0306010.1"/>
    </source>
</evidence>
<dbReference type="AlphaFoldDB" id="A0AAD4M9M3"/>
<gene>
    <name evidence="2" type="ORF">B0F90DRAFT_953015</name>
</gene>
<accession>A0AAD4M9M3</accession>
<evidence type="ECO:0000256" key="1">
    <source>
        <dbReference type="SAM" id="MobiDB-lite"/>
    </source>
</evidence>
<reference evidence="2" key="1">
    <citation type="journal article" date="2022" name="New Phytol.">
        <title>Evolutionary transition to the ectomycorrhizal habit in the genomes of a hyperdiverse lineage of mushroom-forming fungi.</title>
        <authorList>
            <person name="Looney B."/>
            <person name="Miyauchi S."/>
            <person name="Morin E."/>
            <person name="Drula E."/>
            <person name="Courty P.E."/>
            <person name="Kohler A."/>
            <person name="Kuo A."/>
            <person name="LaButti K."/>
            <person name="Pangilinan J."/>
            <person name="Lipzen A."/>
            <person name="Riley R."/>
            <person name="Andreopoulos W."/>
            <person name="He G."/>
            <person name="Johnson J."/>
            <person name="Nolan M."/>
            <person name="Tritt A."/>
            <person name="Barry K.W."/>
            <person name="Grigoriev I.V."/>
            <person name="Nagy L.G."/>
            <person name="Hibbett D."/>
            <person name="Henrissat B."/>
            <person name="Matheny P.B."/>
            <person name="Labbe J."/>
            <person name="Martin F.M."/>
        </authorList>
    </citation>
    <scope>NUCLEOTIDE SEQUENCE</scope>
    <source>
        <strain evidence="2">BPL690</strain>
    </source>
</reference>
<name>A0AAD4M9M3_9AGAM</name>
<organism evidence="2 3">
    <name type="scientific">Multifurca ochricompacta</name>
    <dbReference type="NCBI Taxonomy" id="376703"/>
    <lineage>
        <taxon>Eukaryota</taxon>
        <taxon>Fungi</taxon>
        <taxon>Dikarya</taxon>
        <taxon>Basidiomycota</taxon>
        <taxon>Agaricomycotina</taxon>
        <taxon>Agaricomycetes</taxon>
        <taxon>Russulales</taxon>
        <taxon>Russulaceae</taxon>
        <taxon>Multifurca</taxon>
    </lineage>
</organism>